<gene>
    <name evidence="2" type="ORF">XELAEV_18012075mg</name>
</gene>
<accession>A0A974DM35</accession>
<feature type="region of interest" description="Disordered" evidence="1">
    <location>
        <begin position="245"/>
        <end position="264"/>
    </location>
</feature>
<proteinExistence type="predicted"/>
<evidence type="ECO:0000313" key="2">
    <source>
        <dbReference type="EMBL" id="OCT94404.1"/>
    </source>
</evidence>
<sequence length="417" mass="45661">MANKGWDGWPDPEAGPSAEPHPCQDPAPTPGHSRYFWMGTFGEVYLTPTNCIMVPYCGKCGAELESAFKRLVTCCPLCSHCCWAGPFNPTRESLGPFIMPTAPPQSHSSPLPVPDVAAATTPTSIPIGGPLSMQPPVTSCNTTSLNPALNTQAEMSQEVTTIAKKGLAVTPSVQRPPATRGRGRGRASAAIFPANTPSHIQGAVVSASCSTEGGSLELLPHPEPDWAEMDFSPLPTSDRSSLEASRYFSTSPPPSMGPSADTSFWVSPGRADPKKLRTVSRIQRIINIKVYDQRGYFMPYATEWIYDEMEKHLDEWIYGELIRKEGVGGGGLFHSDAVKRERDLCFLSNVVHEWWYGRTILKHSMKSCGKFQEEKHFSLSELISNGGRVDKPHPNYYLSYEDTKSKSCLGKEIHPAS</sequence>
<organism evidence="2 3">
    <name type="scientific">Xenopus laevis</name>
    <name type="common">African clawed frog</name>
    <dbReference type="NCBI Taxonomy" id="8355"/>
    <lineage>
        <taxon>Eukaryota</taxon>
        <taxon>Metazoa</taxon>
        <taxon>Chordata</taxon>
        <taxon>Craniata</taxon>
        <taxon>Vertebrata</taxon>
        <taxon>Euteleostomi</taxon>
        <taxon>Amphibia</taxon>
        <taxon>Batrachia</taxon>
        <taxon>Anura</taxon>
        <taxon>Pipoidea</taxon>
        <taxon>Pipidae</taxon>
        <taxon>Xenopodinae</taxon>
        <taxon>Xenopus</taxon>
        <taxon>Xenopus</taxon>
    </lineage>
</organism>
<name>A0A974DM35_XENLA</name>
<reference evidence="3" key="1">
    <citation type="journal article" date="2016" name="Nature">
        <title>Genome evolution in the allotetraploid frog Xenopus laevis.</title>
        <authorList>
            <person name="Session A.M."/>
            <person name="Uno Y."/>
            <person name="Kwon T."/>
            <person name="Chapman J.A."/>
            <person name="Toyoda A."/>
            <person name="Takahashi S."/>
            <person name="Fukui A."/>
            <person name="Hikosaka A."/>
            <person name="Suzuki A."/>
            <person name="Kondo M."/>
            <person name="van Heeringen S.J."/>
            <person name="Quigley I."/>
            <person name="Heinz S."/>
            <person name="Ogino H."/>
            <person name="Ochi H."/>
            <person name="Hellsten U."/>
            <person name="Lyons J.B."/>
            <person name="Simakov O."/>
            <person name="Putnam N."/>
            <person name="Stites J."/>
            <person name="Kuroki Y."/>
            <person name="Tanaka T."/>
            <person name="Michiue T."/>
            <person name="Watanabe M."/>
            <person name="Bogdanovic O."/>
            <person name="Lister R."/>
            <person name="Georgiou G."/>
            <person name="Paranjpe S.S."/>
            <person name="van Kruijsbergen I."/>
            <person name="Shu S."/>
            <person name="Carlson J."/>
            <person name="Kinoshita T."/>
            <person name="Ohta Y."/>
            <person name="Mawaribuchi S."/>
            <person name="Jenkins J."/>
            <person name="Grimwood J."/>
            <person name="Schmutz J."/>
            <person name="Mitros T."/>
            <person name="Mozaffari S.V."/>
            <person name="Suzuki Y."/>
            <person name="Haramoto Y."/>
            <person name="Yamamoto T.S."/>
            <person name="Takagi C."/>
            <person name="Heald R."/>
            <person name="Miller K."/>
            <person name="Haudenschild C."/>
            <person name="Kitzman J."/>
            <person name="Nakayama T."/>
            <person name="Izutsu Y."/>
            <person name="Robert J."/>
            <person name="Fortriede J."/>
            <person name="Burns K."/>
            <person name="Lotay V."/>
            <person name="Karimi K."/>
            <person name="Yasuoka Y."/>
            <person name="Dichmann D.S."/>
            <person name="Flajnik M.F."/>
            <person name="Houston D.W."/>
            <person name="Shendure J."/>
            <person name="DuPasquier L."/>
            <person name="Vize P.D."/>
            <person name="Zorn A.M."/>
            <person name="Ito M."/>
            <person name="Marcotte E.M."/>
            <person name="Wallingford J.B."/>
            <person name="Ito Y."/>
            <person name="Asashima M."/>
            <person name="Ueno N."/>
            <person name="Matsuda Y."/>
            <person name="Veenstra G.J."/>
            <person name="Fujiyama A."/>
            <person name="Harland R.M."/>
            <person name="Taira M."/>
            <person name="Rokhsar D.S."/>
        </authorList>
    </citation>
    <scope>NUCLEOTIDE SEQUENCE [LARGE SCALE GENOMIC DNA]</scope>
    <source>
        <strain evidence="3">J</strain>
    </source>
</reference>
<dbReference type="EMBL" id="CM004468">
    <property type="protein sequence ID" value="OCT94404.1"/>
    <property type="molecule type" value="Genomic_DNA"/>
</dbReference>
<protein>
    <submittedName>
        <fullName evidence="2">Uncharacterized protein</fullName>
    </submittedName>
</protein>
<evidence type="ECO:0000313" key="3">
    <source>
        <dbReference type="Proteomes" id="UP000694892"/>
    </source>
</evidence>
<dbReference type="AlphaFoldDB" id="A0A974DM35"/>
<feature type="region of interest" description="Disordered" evidence="1">
    <location>
        <begin position="1"/>
        <end position="25"/>
    </location>
</feature>
<evidence type="ECO:0000256" key="1">
    <source>
        <dbReference type="SAM" id="MobiDB-lite"/>
    </source>
</evidence>
<dbReference type="Proteomes" id="UP000694892">
    <property type="component" value="Chromosome 2L"/>
</dbReference>